<keyword evidence="5" id="KW-1015">Disulfide bond</keyword>
<dbReference type="InterPro" id="IPR013766">
    <property type="entry name" value="Thioredoxin_domain"/>
</dbReference>
<comment type="caution">
    <text evidence="10">The sequence shown here is derived from an EMBL/GenBank/DDBJ whole genome shotgun (WGS) entry which is preliminary data.</text>
</comment>
<keyword evidence="11" id="KW-1185">Reference proteome</keyword>
<dbReference type="CDD" id="cd02947">
    <property type="entry name" value="TRX_family"/>
    <property type="match status" value="1"/>
</dbReference>
<gene>
    <name evidence="10" type="primary">trxA</name>
    <name evidence="10" type="ORF">GH808_01115</name>
</gene>
<evidence type="ECO:0000256" key="1">
    <source>
        <dbReference type="ARBA" id="ARBA00008987"/>
    </source>
</evidence>
<keyword evidence="4" id="KW-0249">Electron transport</keyword>
<accession>A0ABR6WQZ9</accession>
<evidence type="ECO:0000259" key="9">
    <source>
        <dbReference type="PROSITE" id="PS51352"/>
    </source>
</evidence>
<dbReference type="InterPro" id="IPR017937">
    <property type="entry name" value="Thioredoxin_CS"/>
</dbReference>
<dbReference type="Gene3D" id="3.40.30.10">
    <property type="entry name" value="Glutaredoxin"/>
    <property type="match status" value="1"/>
</dbReference>
<evidence type="ECO:0000256" key="7">
    <source>
        <dbReference type="NCBIfam" id="TIGR01068"/>
    </source>
</evidence>
<dbReference type="PROSITE" id="PS00194">
    <property type="entry name" value="THIOREDOXIN_1"/>
    <property type="match status" value="1"/>
</dbReference>
<proteinExistence type="inferred from homology"/>
<dbReference type="Pfam" id="PF00085">
    <property type="entry name" value="Thioredoxin"/>
    <property type="match status" value="1"/>
</dbReference>
<feature type="domain" description="Thioredoxin" evidence="9">
    <location>
        <begin position="1"/>
        <end position="105"/>
    </location>
</feature>
<evidence type="ECO:0000313" key="11">
    <source>
        <dbReference type="Proteomes" id="UP000603234"/>
    </source>
</evidence>
<evidence type="ECO:0000256" key="4">
    <source>
        <dbReference type="ARBA" id="ARBA00022982"/>
    </source>
</evidence>
<dbReference type="InterPro" id="IPR036249">
    <property type="entry name" value="Thioredoxin-like_sf"/>
</dbReference>
<evidence type="ECO:0000256" key="5">
    <source>
        <dbReference type="ARBA" id="ARBA00023157"/>
    </source>
</evidence>
<dbReference type="Proteomes" id="UP000603234">
    <property type="component" value="Unassembled WGS sequence"/>
</dbReference>
<reference evidence="10 11" key="1">
    <citation type="journal article" date="2020" name="mSystems">
        <title>Defining Genomic and Predicted Metabolic Features of the Acetobacterium Genus.</title>
        <authorList>
            <person name="Ross D.E."/>
            <person name="Marshall C.W."/>
            <person name="Gulliver D."/>
            <person name="May H.D."/>
            <person name="Norman R.S."/>
        </authorList>
    </citation>
    <scope>NUCLEOTIDE SEQUENCE [LARGE SCALE GENOMIC DNA]</scope>
    <source>
        <strain evidence="10 11">DSM 8238</strain>
    </source>
</reference>
<dbReference type="SUPFAM" id="SSF52833">
    <property type="entry name" value="Thioredoxin-like"/>
    <property type="match status" value="1"/>
</dbReference>
<dbReference type="InterPro" id="IPR005746">
    <property type="entry name" value="Thioredoxin"/>
</dbReference>
<keyword evidence="3" id="KW-0813">Transport</keyword>
<evidence type="ECO:0000256" key="2">
    <source>
        <dbReference type="ARBA" id="ARBA00020570"/>
    </source>
</evidence>
<evidence type="ECO:0000256" key="3">
    <source>
        <dbReference type="ARBA" id="ARBA00022448"/>
    </source>
</evidence>
<dbReference type="PRINTS" id="PR00421">
    <property type="entry name" value="THIOREDOXIN"/>
</dbReference>
<dbReference type="PROSITE" id="PS51352">
    <property type="entry name" value="THIOREDOXIN_2"/>
    <property type="match status" value="1"/>
</dbReference>
<dbReference type="PANTHER" id="PTHR45663">
    <property type="entry name" value="GEO12009P1"/>
    <property type="match status" value="1"/>
</dbReference>
<dbReference type="PIRSF" id="PIRSF000077">
    <property type="entry name" value="Thioredoxin"/>
    <property type="match status" value="1"/>
</dbReference>
<evidence type="ECO:0000313" key="10">
    <source>
        <dbReference type="EMBL" id="MBC3803043.1"/>
    </source>
</evidence>
<dbReference type="NCBIfam" id="TIGR01068">
    <property type="entry name" value="thioredoxin"/>
    <property type="match status" value="1"/>
</dbReference>
<organism evidence="10 11">
    <name type="scientific">Acetobacterium fimetarium</name>
    <dbReference type="NCBI Taxonomy" id="52691"/>
    <lineage>
        <taxon>Bacteria</taxon>
        <taxon>Bacillati</taxon>
        <taxon>Bacillota</taxon>
        <taxon>Clostridia</taxon>
        <taxon>Eubacteriales</taxon>
        <taxon>Eubacteriaceae</taxon>
        <taxon>Acetobacterium</taxon>
    </lineage>
</organism>
<sequence length="105" mass="11445">MAKIINGNEFKDEVLNGNETVLVDFFATWCGPCKMLGPVVEELSTEMAGKAKVYKVDVDKSPDIAGKYKITGVPTVMIFKNGAAVETMVGFQPKAVLKGKLEKYI</sequence>
<dbReference type="RefSeq" id="WP_186840960.1">
    <property type="nucleotide sequence ID" value="NZ_WJBC01000001.1"/>
</dbReference>
<evidence type="ECO:0000256" key="8">
    <source>
        <dbReference type="PIRNR" id="PIRNR000077"/>
    </source>
</evidence>
<keyword evidence="6" id="KW-0676">Redox-active center</keyword>
<name>A0ABR6WQZ9_9FIRM</name>
<dbReference type="EMBL" id="WJBC01000001">
    <property type="protein sequence ID" value="MBC3803043.1"/>
    <property type="molecule type" value="Genomic_DNA"/>
</dbReference>
<evidence type="ECO:0000256" key="6">
    <source>
        <dbReference type="ARBA" id="ARBA00023284"/>
    </source>
</evidence>
<protein>
    <recommendedName>
        <fullName evidence="2 7">Thioredoxin</fullName>
    </recommendedName>
</protein>
<comment type="similarity">
    <text evidence="1 8">Belongs to the thioredoxin family.</text>
</comment>
<dbReference type="PANTHER" id="PTHR45663:SF11">
    <property type="entry name" value="GEO12009P1"/>
    <property type="match status" value="1"/>
</dbReference>